<comment type="caution">
    <text evidence="1">The sequence shown here is derived from an EMBL/GenBank/DDBJ whole genome shotgun (WGS) entry which is preliminary data.</text>
</comment>
<gene>
    <name evidence="1" type="ORF">BSTOLATCC_MIC21978</name>
</gene>
<dbReference type="AlphaFoldDB" id="A0AAU9IVQ4"/>
<reference evidence="1" key="1">
    <citation type="submission" date="2021-09" db="EMBL/GenBank/DDBJ databases">
        <authorList>
            <consortium name="AG Swart"/>
            <person name="Singh M."/>
            <person name="Singh A."/>
            <person name="Seah K."/>
            <person name="Emmerich C."/>
        </authorList>
    </citation>
    <scope>NUCLEOTIDE SEQUENCE</scope>
    <source>
        <strain evidence="1">ATCC30299</strain>
    </source>
</reference>
<evidence type="ECO:0000313" key="2">
    <source>
        <dbReference type="Proteomes" id="UP001162131"/>
    </source>
</evidence>
<accession>A0AAU9IVQ4</accession>
<organism evidence="1 2">
    <name type="scientific">Blepharisma stoltei</name>
    <dbReference type="NCBI Taxonomy" id="1481888"/>
    <lineage>
        <taxon>Eukaryota</taxon>
        <taxon>Sar</taxon>
        <taxon>Alveolata</taxon>
        <taxon>Ciliophora</taxon>
        <taxon>Postciliodesmatophora</taxon>
        <taxon>Heterotrichea</taxon>
        <taxon>Heterotrichida</taxon>
        <taxon>Blepharismidae</taxon>
        <taxon>Blepharisma</taxon>
    </lineage>
</organism>
<evidence type="ECO:0000313" key="1">
    <source>
        <dbReference type="EMBL" id="CAG9318604.1"/>
    </source>
</evidence>
<sequence>METGIRKRTIPKITLISTPASPKGAAEAFKSTTRRFSAISTRLPNYLLYPKILSQSPTRSPPSPTKHSTLTYRAISQDSTGCHTRSPSTSIPSKSRFSELCKIQSHPNLHGSKTQRNRLLSIDHIIDEIEKEKLNNLRPCYDKSKQIFKKLENELKESANLVYEEMMMKKRRRYMRSMYIKVEPSEFVTIEGLKRLRRQLRNDMKKG</sequence>
<protein>
    <submittedName>
        <fullName evidence="1">Uncharacterized protein</fullName>
    </submittedName>
</protein>
<proteinExistence type="predicted"/>
<keyword evidence="2" id="KW-1185">Reference proteome</keyword>
<dbReference type="Proteomes" id="UP001162131">
    <property type="component" value="Unassembled WGS sequence"/>
</dbReference>
<dbReference type="EMBL" id="CAJZBQ010000021">
    <property type="protein sequence ID" value="CAG9318604.1"/>
    <property type="molecule type" value="Genomic_DNA"/>
</dbReference>
<name>A0AAU9IVQ4_9CILI</name>